<gene>
    <name evidence="1" type="ORF">L1987_51897</name>
</gene>
<comment type="caution">
    <text evidence="1">The sequence shown here is derived from an EMBL/GenBank/DDBJ whole genome shotgun (WGS) entry which is preliminary data.</text>
</comment>
<protein>
    <submittedName>
        <fullName evidence="1">Uncharacterized protein</fullName>
    </submittedName>
</protein>
<reference evidence="2" key="1">
    <citation type="journal article" date="2022" name="Mol. Ecol. Resour.">
        <title>The genomes of chicory, endive, great burdock and yacon provide insights into Asteraceae palaeo-polyploidization history and plant inulin production.</title>
        <authorList>
            <person name="Fan W."/>
            <person name="Wang S."/>
            <person name="Wang H."/>
            <person name="Wang A."/>
            <person name="Jiang F."/>
            <person name="Liu H."/>
            <person name="Zhao H."/>
            <person name="Xu D."/>
            <person name="Zhang Y."/>
        </authorList>
    </citation>
    <scope>NUCLEOTIDE SEQUENCE [LARGE SCALE GENOMIC DNA]</scope>
    <source>
        <strain evidence="2">cv. Yunnan</strain>
    </source>
</reference>
<dbReference type="EMBL" id="CM042034">
    <property type="protein sequence ID" value="KAI3761480.1"/>
    <property type="molecule type" value="Genomic_DNA"/>
</dbReference>
<sequence>MSSSFDLYLQTTARSISCKKGIFFKNLSMEYTSLVDTSLDLNTNPTHFLSLVPKQEAQSNFIELGLKMSSVNDEQAAGALVEELNRVNTENKKLTEMLTVMCENYNALHKHLADYKSKNTVPAPSDSTNNSKKRKPESPNNQIINNERGVSESSSSDEDSCKKPRQEQHIKTKTSRVCYRTEASDTGLLVKDGYQWRKYGQKVTRDNPSPRAYFKCSHAPSCPVKKKVQRSVEDQSILVATYEGEHNHPNQLKHEQASPGLNRTVATTTLGSVPCSASLGSSGPTITLDLTTPPKPQPNLYEEAKLVGNRKVDTPEFQQFLVDQMASSLTKDPSFKAALAAAISGRMIQQNQSQKW</sequence>
<organism evidence="1 2">
    <name type="scientific">Smallanthus sonchifolius</name>
    <dbReference type="NCBI Taxonomy" id="185202"/>
    <lineage>
        <taxon>Eukaryota</taxon>
        <taxon>Viridiplantae</taxon>
        <taxon>Streptophyta</taxon>
        <taxon>Embryophyta</taxon>
        <taxon>Tracheophyta</taxon>
        <taxon>Spermatophyta</taxon>
        <taxon>Magnoliopsida</taxon>
        <taxon>eudicotyledons</taxon>
        <taxon>Gunneridae</taxon>
        <taxon>Pentapetalae</taxon>
        <taxon>asterids</taxon>
        <taxon>campanulids</taxon>
        <taxon>Asterales</taxon>
        <taxon>Asteraceae</taxon>
        <taxon>Asteroideae</taxon>
        <taxon>Heliantheae alliance</taxon>
        <taxon>Millerieae</taxon>
        <taxon>Smallanthus</taxon>
    </lineage>
</organism>
<name>A0ACB9ES71_9ASTR</name>
<keyword evidence="2" id="KW-1185">Reference proteome</keyword>
<reference evidence="1 2" key="2">
    <citation type="journal article" date="2022" name="Mol. Ecol. Resour.">
        <title>The genomes of chicory, endive, great burdock and yacon provide insights into Asteraceae paleo-polyploidization history and plant inulin production.</title>
        <authorList>
            <person name="Fan W."/>
            <person name="Wang S."/>
            <person name="Wang H."/>
            <person name="Wang A."/>
            <person name="Jiang F."/>
            <person name="Liu H."/>
            <person name="Zhao H."/>
            <person name="Xu D."/>
            <person name="Zhang Y."/>
        </authorList>
    </citation>
    <scope>NUCLEOTIDE SEQUENCE [LARGE SCALE GENOMIC DNA]</scope>
    <source>
        <strain evidence="2">cv. Yunnan</strain>
        <tissue evidence="1">Leaves</tissue>
    </source>
</reference>
<evidence type="ECO:0000313" key="1">
    <source>
        <dbReference type="EMBL" id="KAI3761480.1"/>
    </source>
</evidence>
<dbReference type="Proteomes" id="UP001056120">
    <property type="component" value="Linkage Group LG17"/>
</dbReference>
<accession>A0ACB9ES71</accession>
<evidence type="ECO:0000313" key="2">
    <source>
        <dbReference type="Proteomes" id="UP001056120"/>
    </source>
</evidence>
<proteinExistence type="predicted"/>